<organism evidence="1 2">
    <name type="scientific">Eumeta variegata</name>
    <name type="common">Bagworm moth</name>
    <name type="synonym">Eumeta japonica</name>
    <dbReference type="NCBI Taxonomy" id="151549"/>
    <lineage>
        <taxon>Eukaryota</taxon>
        <taxon>Metazoa</taxon>
        <taxon>Ecdysozoa</taxon>
        <taxon>Arthropoda</taxon>
        <taxon>Hexapoda</taxon>
        <taxon>Insecta</taxon>
        <taxon>Pterygota</taxon>
        <taxon>Neoptera</taxon>
        <taxon>Endopterygota</taxon>
        <taxon>Lepidoptera</taxon>
        <taxon>Glossata</taxon>
        <taxon>Ditrysia</taxon>
        <taxon>Tineoidea</taxon>
        <taxon>Psychidae</taxon>
        <taxon>Oiketicinae</taxon>
        <taxon>Eumeta</taxon>
    </lineage>
</organism>
<evidence type="ECO:0000313" key="2">
    <source>
        <dbReference type="Proteomes" id="UP000299102"/>
    </source>
</evidence>
<gene>
    <name evidence="1" type="ORF">EVAR_21513_1</name>
</gene>
<accession>A0A4C1UXK1</accession>
<proteinExistence type="predicted"/>
<dbReference type="AlphaFoldDB" id="A0A4C1UXK1"/>
<dbReference type="Proteomes" id="UP000299102">
    <property type="component" value="Unassembled WGS sequence"/>
</dbReference>
<evidence type="ECO:0000313" key="1">
    <source>
        <dbReference type="EMBL" id="GBP31233.1"/>
    </source>
</evidence>
<comment type="caution">
    <text evidence="1">The sequence shown here is derived from an EMBL/GenBank/DDBJ whole genome shotgun (WGS) entry which is preliminary data.</text>
</comment>
<reference evidence="1 2" key="1">
    <citation type="journal article" date="2019" name="Commun. Biol.">
        <title>The bagworm genome reveals a unique fibroin gene that provides high tensile strength.</title>
        <authorList>
            <person name="Kono N."/>
            <person name="Nakamura H."/>
            <person name="Ohtoshi R."/>
            <person name="Tomita M."/>
            <person name="Numata K."/>
            <person name="Arakawa K."/>
        </authorList>
    </citation>
    <scope>NUCLEOTIDE SEQUENCE [LARGE SCALE GENOMIC DNA]</scope>
</reference>
<sequence>MDGNNALLRESFAMATYVKLSMASRHHTAIWQRSARAALQMKFISHTKSFVSRVEPCRCFSFALLEYSARDCTKICSIGAQSLALHSLQLNTKYVRELST</sequence>
<name>A0A4C1UXK1_EUMVA</name>
<dbReference type="EMBL" id="BGZK01000243">
    <property type="protein sequence ID" value="GBP31233.1"/>
    <property type="molecule type" value="Genomic_DNA"/>
</dbReference>
<keyword evidence="2" id="KW-1185">Reference proteome</keyword>
<protein>
    <submittedName>
        <fullName evidence="1">Uncharacterized protein</fullName>
    </submittedName>
</protein>